<gene>
    <name evidence="2" type="ORF">SAMN05444352_106219</name>
</gene>
<dbReference type="SUPFAM" id="SSF52799">
    <property type="entry name" value="(Phosphotyrosine protein) phosphatases II"/>
    <property type="match status" value="1"/>
</dbReference>
<organism evidence="2 3">
    <name type="scientific">Pseudomonas japonica</name>
    <dbReference type="NCBI Taxonomy" id="256466"/>
    <lineage>
        <taxon>Bacteria</taxon>
        <taxon>Pseudomonadati</taxon>
        <taxon>Pseudomonadota</taxon>
        <taxon>Gammaproteobacteria</taxon>
        <taxon>Pseudomonadales</taxon>
        <taxon>Pseudomonadaceae</taxon>
        <taxon>Pseudomonas</taxon>
    </lineage>
</organism>
<dbReference type="PROSITE" id="PS00383">
    <property type="entry name" value="TYR_PHOSPHATASE_1"/>
    <property type="match status" value="1"/>
</dbReference>
<evidence type="ECO:0000313" key="3">
    <source>
        <dbReference type="Proteomes" id="UP000198407"/>
    </source>
</evidence>
<dbReference type="PROSITE" id="PS50056">
    <property type="entry name" value="TYR_PHOSPHATASE_2"/>
    <property type="match status" value="1"/>
</dbReference>
<reference evidence="3" key="1">
    <citation type="submission" date="2017-06" db="EMBL/GenBank/DDBJ databases">
        <authorList>
            <person name="Varghese N."/>
            <person name="Submissions S."/>
        </authorList>
    </citation>
    <scope>NUCLEOTIDE SEQUENCE [LARGE SCALE GENOMIC DNA]</scope>
    <source>
        <strain evidence="3">DSM 22348</strain>
    </source>
</reference>
<name>A0A239DRK8_9PSED</name>
<dbReference type="EMBL" id="FZOL01000006">
    <property type="protein sequence ID" value="SNS34839.1"/>
    <property type="molecule type" value="Genomic_DNA"/>
</dbReference>
<dbReference type="Gene3D" id="3.90.190.10">
    <property type="entry name" value="Protein tyrosine phosphatase superfamily"/>
    <property type="match status" value="1"/>
</dbReference>
<dbReference type="InterPro" id="IPR000387">
    <property type="entry name" value="Tyr_Pase_dom"/>
</dbReference>
<accession>A0A239DRK8</accession>
<dbReference type="Proteomes" id="UP000198407">
    <property type="component" value="Unassembled WGS sequence"/>
</dbReference>
<dbReference type="OrthoDB" id="9814896at2"/>
<evidence type="ECO:0000313" key="2">
    <source>
        <dbReference type="EMBL" id="SNS34839.1"/>
    </source>
</evidence>
<dbReference type="InterPro" id="IPR029021">
    <property type="entry name" value="Prot-tyrosine_phosphatase-like"/>
</dbReference>
<proteinExistence type="predicted"/>
<dbReference type="AlphaFoldDB" id="A0A239DRK8"/>
<sequence>MTTTDKKIHGHGNFIPGSVRVVDYNSYFNNILVRGSSAFGAKTEAGDPFVIADLIAAIKSDENFASTGITLSANPMVIDFCLIGFGSEKDQKIVESEIAWFAEGSPTPNGNSGPYPVYFSATNSGVAAGTTMMYWPIQALGSSLLQSVGATWNPSPANSIGPGTSNEGFNYSALVPAIWNALQNQTPNLPGVPATLQAITNAIIYVHCDSGVNRTGAAVAGYLMTFGSNLAALDLPASNGVPCTLAKAQAAAGRAAPSNDSPPGGVDIPVTQAYCNYIYTKNIDGELIAACLPASS</sequence>
<evidence type="ECO:0000259" key="1">
    <source>
        <dbReference type="PROSITE" id="PS50056"/>
    </source>
</evidence>
<dbReference type="RefSeq" id="WP_042123271.1">
    <property type="nucleotide sequence ID" value="NZ_FZOL01000006.1"/>
</dbReference>
<dbReference type="InterPro" id="IPR016130">
    <property type="entry name" value="Tyr_Pase_AS"/>
</dbReference>
<feature type="domain" description="Tyrosine specific protein phosphatases" evidence="1">
    <location>
        <begin position="204"/>
        <end position="224"/>
    </location>
</feature>
<protein>
    <recommendedName>
        <fullName evidence="1">Tyrosine specific protein phosphatases domain-containing protein</fullName>
    </recommendedName>
</protein>
<keyword evidence="3" id="KW-1185">Reference proteome</keyword>